<dbReference type="InterPro" id="IPR011059">
    <property type="entry name" value="Metal-dep_hydrolase_composite"/>
</dbReference>
<evidence type="ECO:0000259" key="1">
    <source>
        <dbReference type="Pfam" id="PF07969"/>
    </source>
</evidence>
<name>A0A0G1U7I2_9BACT</name>
<organism evidence="2 3">
    <name type="scientific">Candidatus Wolfebacteria bacterium GW2011_GWA2_47_9b</name>
    <dbReference type="NCBI Taxonomy" id="1619005"/>
    <lineage>
        <taxon>Bacteria</taxon>
        <taxon>Candidatus Wolfeibacteriota</taxon>
    </lineage>
</organism>
<feature type="domain" description="Amidohydrolase 3" evidence="1">
    <location>
        <begin position="444"/>
        <end position="490"/>
    </location>
</feature>
<dbReference type="Gene3D" id="2.30.40.10">
    <property type="entry name" value="Urease, subunit C, domain 1"/>
    <property type="match status" value="1"/>
</dbReference>
<dbReference type="InterPro" id="IPR032466">
    <property type="entry name" value="Metal_Hydrolase"/>
</dbReference>
<comment type="caution">
    <text evidence="2">The sequence shown here is derived from an EMBL/GenBank/DDBJ whole genome shotgun (WGS) entry which is preliminary data.</text>
</comment>
<evidence type="ECO:0000313" key="3">
    <source>
        <dbReference type="Proteomes" id="UP000033882"/>
    </source>
</evidence>
<dbReference type="Gene3D" id="3.20.20.140">
    <property type="entry name" value="Metal-dependent hydrolases"/>
    <property type="match status" value="2"/>
</dbReference>
<protein>
    <submittedName>
        <fullName evidence="2">N-acyl-D-amino-acid deacylase</fullName>
    </submittedName>
</protein>
<sequence>MHTCDQCLFLFFAMTTLIKNILLIDGSGQPAVKADVLIKNEKIAAIGSFPRYQADTIIDGMGAYLAPGFIDSNTHSDRYLTIFTNPGQEHFLRQGITTIIGGQDGISLAPLLYGSLDLQRFWTDPYRINIDWHTVREFFAVLARRPLGVNFGTLVGHSTLRHSIIGNDFRDLTSKELGIFEYMVERALQDGAFGISFDLQSPVSSLTPTKEIKTALELVEKYKGLATFKIRSGSDTNVYTHDIGDHIVPAVTEIINLSKETGARIQLNNFSPLKGFEHAYQKALDVIEENAAVADLYFAMHPFEYSIIPIVAFLPVWAQRGGMDAIVNNLQSFEFGAKIVADLEHIPDNLIIHDAPGFDYLVGKSLKELGDDRGTIMPETLFALMRMTKLRATLVYDNLSLQEFNRALARDRSLIVSSGASFESQRIQSRHGNLFADAIPTFLRMVATDKALSIEAAIRKITSIPAQRLGISARGSIREGYFADLVLFRDTTIETVFVNGFIAIRDGVSTDNLKGRVLDHAHE</sequence>
<dbReference type="InterPro" id="IPR051781">
    <property type="entry name" value="Metallo-dep_Hydrolase"/>
</dbReference>
<dbReference type="PANTHER" id="PTHR43135:SF3">
    <property type="entry name" value="ALPHA-D-RIBOSE 1-METHYLPHOSPHONATE 5-TRIPHOSPHATE DIPHOSPHATASE"/>
    <property type="match status" value="1"/>
</dbReference>
<dbReference type="InterPro" id="IPR013108">
    <property type="entry name" value="Amidohydro_3"/>
</dbReference>
<dbReference type="AlphaFoldDB" id="A0A0G1U7I2"/>
<dbReference type="SUPFAM" id="SSF51338">
    <property type="entry name" value="Composite domain of metallo-dependent hydrolases"/>
    <property type="match status" value="1"/>
</dbReference>
<dbReference type="Proteomes" id="UP000033882">
    <property type="component" value="Unassembled WGS sequence"/>
</dbReference>
<dbReference type="EMBL" id="LCPB01000006">
    <property type="protein sequence ID" value="KKU90076.1"/>
    <property type="molecule type" value="Genomic_DNA"/>
</dbReference>
<accession>A0A0G1U7I2</accession>
<evidence type="ECO:0000313" key="2">
    <source>
        <dbReference type="EMBL" id="KKU90076.1"/>
    </source>
</evidence>
<dbReference type="GO" id="GO:0016810">
    <property type="term" value="F:hydrolase activity, acting on carbon-nitrogen (but not peptide) bonds"/>
    <property type="evidence" value="ECO:0007669"/>
    <property type="project" value="InterPro"/>
</dbReference>
<gene>
    <name evidence="2" type="ORF">UY19_C0006G0014</name>
</gene>
<dbReference type="PANTHER" id="PTHR43135">
    <property type="entry name" value="ALPHA-D-RIBOSE 1-METHYLPHOSPHONATE 5-TRIPHOSPHATE DIPHOSPHATASE"/>
    <property type="match status" value="1"/>
</dbReference>
<reference evidence="2 3" key="1">
    <citation type="journal article" date="2015" name="Nature">
        <title>rRNA introns, odd ribosomes, and small enigmatic genomes across a large radiation of phyla.</title>
        <authorList>
            <person name="Brown C.T."/>
            <person name="Hug L.A."/>
            <person name="Thomas B.C."/>
            <person name="Sharon I."/>
            <person name="Castelle C.J."/>
            <person name="Singh A."/>
            <person name="Wilkins M.J."/>
            <person name="Williams K.H."/>
            <person name="Banfield J.F."/>
        </authorList>
    </citation>
    <scope>NUCLEOTIDE SEQUENCE [LARGE SCALE GENOMIC DNA]</scope>
</reference>
<dbReference type="Pfam" id="PF07969">
    <property type="entry name" value="Amidohydro_3"/>
    <property type="match status" value="1"/>
</dbReference>
<dbReference type="SUPFAM" id="SSF51556">
    <property type="entry name" value="Metallo-dependent hydrolases"/>
    <property type="match status" value="1"/>
</dbReference>
<proteinExistence type="predicted"/>